<evidence type="ECO:0000256" key="3">
    <source>
        <dbReference type="ARBA" id="ARBA00022692"/>
    </source>
</evidence>
<dbReference type="CDD" id="cd15904">
    <property type="entry name" value="TSPO_MBR"/>
    <property type="match status" value="1"/>
</dbReference>
<keyword evidence="5 6" id="KW-0472">Membrane</keyword>
<evidence type="ECO:0000256" key="2">
    <source>
        <dbReference type="ARBA" id="ARBA00007524"/>
    </source>
</evidence>
<dbReference type="EMBL" id="OCNJ01000002">
    <property type="protein sequence ID" value="SOD92137.1"/>
    <property type="molecule type" value="Genomic_DNA"/>
</dbReference>
<gene>
    <name evidence="7" type="ORF">SAMN05421508_102284</name>
</gene>
<comment type="similarity">
    <text evidence="2">Belongs to the TspO/BZRP family.</text>
</comment>
<feature type="transmembrane region" description="Helical" evidence="6">
    <location>
        <begin position="151"/>
        <end position="171"/>
    </location>
</feature>
<dbReference type="GO" id="GO:0033013">
    <property type="term" value="P:tetrapyrrole metabolic process"/>
    <property type="evidence" value="ECO:0007669"/>
    <property type="project" value="UniProtKB-ARBA"/>
</dbReference>
<evidence type="ECO:0000256" key="5">
    <source>
        <dbReference type="ARBA" id="ARBA00023136"/>
    </source>
</evidence>
<evidence type="ECO:0000256" key="1">
    <source>
        <dbReference type="ARBA" id="ARBA00004141"/>
    </source>
</evidence>
<keyword evidence="4 6" id="KW-1133">Transmembrane helix</keyword>
<reference evidence="7 8" key="1">
    <citation type="submission" date="2017-09" db="EMBL/GenBank/DDBJ databases">
        <authorList>
            <person name="Ehlers B."/>
            <person name="Leendertz F.H."/>
        </authorList>
    </citation>
    <scope>NUCLEOTIDE SEQUENCE [LARGE SCALE GENOMIC DNA]</scope>
    <source>
        <strain evidence="7 8">USBA 140</strain>
    </source>
</reference>
<dbReference type="InterPro" id="IPR004307">
    <property type="entry name" value="TspO_MBR"/>
</dbReference>
<evidence type="ECO:0000256" key="4">
    <source>
        <dbReference type="ARBA" id="ARBA00022989"/>
    </source>
</evidence>
<evidence type="ECO:0000313" key="8">
    <source>
        <dbReference type="Proteomes" id="UP000219621"/>
    </source>
</evidence>
<feature type="transmembrane region" description="Helical" evidence="6">
    <location>
        <begin position="21"/>
        <end position="40"/>
    </location>
</feature>
<dbReference type="Pfam" id="PF03073">
    <property type="entry name" value="TspO_MBR"/>
    <property type="match status" value="1"/>
</dbReference>
<keyword evidence="8" id="KW-1185">Reference proteome</keyword>
<dbReference type="Gene3D" id="1.20.1260.100">
    <property type="entry name" value="TspO/MBR protein"/>
    <property type="match status" value="1"/>
</dbReference>
<dbReference type="PANTHER" id="PTHR10057:SF0">
    <property type="entry name" value="TRANSLOCATOR PROTEIN"/>
    <property type="match status" value="1"/>
</dbReference>
<accession>A0A286G995</accession>
<dbReference type="InterPro" id="IPR038330">
    <property type="entry name" value="TspO/MBR-related_sf"/>
</dbReference>
<feature type="transmembrane region" description="Helical" evidence="6">
    <location>
        <begin position="65"/>
        <end position="86"/>
    </location>
</feature>
<dbReference type="GO" id="GO:0016020">
    <property type="term" value="C:membrane"/>
    <property type="evidence" value="ECO:0007669"/>
    <property type="project" value="UniProtKB-SubCell"/>
</dbReference>
<dbReference type="Proteomes" id="UP000219621">
    <property type="component" value="Unassembled WGS sequence"/>
</dbReference>
<dbReference type="PIRSF" id="PIRSF005859">
    <property type="entry name" value="PBR"/>
    <property type="match status" value="1"/>
</dbReference>
<feature type="transmembrane region" description="Helical" evidence="6">
    <location>
        <begin position="122"/>
        <end position="139"/>
    </location>
</feature>
<dbReference type="PANTHER" id="PTHR10057">
    <property type="entry name" value="PERIPHERAL-TYPE BENZODIAZEPINE RECEPTOR"/>
    <property type="match status" value="1"/>
</dbReference>
<sequence length="175" mass="19024">MRRLPRHIDDARARRHRTLSGLAFVAGTVVMTAAVAQYYAPSPLQPEIEDDWKRLDTPRGTPPRAVLGVVWPALWGLMAASGFRIWQAPESGERDRALALFRLALGMTAGWAKLVFGNRRRTAGLVELLGLIGAAGAYARTASRVDRGAGLLAIPYGAWLAVMAALNAAVVRRNR</sequence>
<evidence type="ECO:0000313" key="7">
    <source>
        <dbReference type="EMBL" id="SOD92137.1"/>
    </source>
</evidence>
<dbReference type="FunFam" id="1.20.1260.100:FF:000001">
    <property type="entry name" value="translocator protein 2"/>
    <property type="match status" value="1"/>
</dbReference>
<proteinExistence type="inferred from homology"/>
<name>A0A286G995_9PROT</name>
<protein>
    <submittedName>
        <fullName evidence="7">TspO and MBR related proteins</fullName>
    </submittedName>
</protein>
<organism evidence="7 8">
    <name type="scientific">Caenispirillum bisanense</name>
    <dbReference type="NCBI Taxonomy" id="414052"/>
    <lineage>
        <taxon>Bacteria</taxon>
        <taxon>Pseudomonadati</taxon>
        <taxon>Pseudomonadota</taxon>
        <taxon>Alphaproteobacteria</taxon>
        <taxon>Rhodospirillales</taxon>
        <taxon>Novispirillaceae</taxon>
        <taxon>Caenispirillum</taxon>
    </lineage>
</organism>
<comment type="subcellular location">
    <subcellularLocation>
        <location evidence="1">Membrane</location>
        <topology evidence="1">Multi-pass membrane protein</topology>
    </subcellularLocation>
</comment>
<evidence type="ECO:0000256" key="6">
    <source>
        <dbReference type="SAM" id="Phobius"/>
    </source>
</evidence>
<dbReference type="RefSeq" id="WP_176525050.1">
    <property type="nucleotide sequence ID" value="NZ_OCNJ01000002.1"/>
</dbReference>
<dbReference type="AlphaFoldDB" id="A0A286G995"/>
<keyword evidence="3 6" id="KW-0812">Transmembrane</keyword>